<dbReference type="GO" id="GO:1901264">
    <property type="term" value="P:carbohydrate derivative transport"/>
    <property type="evidence" value="ECO:0007669"/>
    <property type="project" value="TreeGrafter"/>
</dbReference>
<feature type="region of interest" description="Disordered" evidence="17">
    <location>
        <begin position="434"/>
        <end position="453"/>
    </location>
</feature>
<keyword evidence="11" id="KW-0418">Kinase</keyword>
<dbReference type="GO" id="GO:0005886">
    <property type="term" value="C:plasma membrane"/>
    <property type="evidence" value="ECO:0007669"/>
    <property type="project" value="UniProtKB-SubCell"/>
</dbReference>
<keyword evidence="4" id="KW-0813">Transport</keyword>
<accession>A0A8B2Z5I0</accession>
<keyword evidence="10 18" id="KW-0812">Transmembrane</keyword>
<evidence type="ECO:0000256" key="7">
    <source>
        <dbReference type="ARBA" id="ARBA00022597"/>
    </source>
</evidence>
<feature type="transmembrane region" description="Helical" evidence="18">
    <location>
        <begin position="106"/>
        <end position="125"/>
    </location>
</feature>
<evidence type="ECO:0000256" key="3">
    <source>
        <dbReference type="ARBA" id="ARBA00020834"/>
    </source>
</evidence>
<dbReference type="InterPro" id="IPR051088">
    <property type="entry name" value="PTS_Sugar-EIIC/EIIB"/>
</dbReference>
<evidence type="ECO:0000256" key="2">
    <source>
        <dbReference type="ARBA" id="ARBA00012802"/>
    </source>
</evidence>
<feature type="domain" description="PTS EIIB type-3" evidence="19">
    <location>
        <begin position="461"/>
        <end position="563"/>
    </location>
</feature>
<protein>
    <recommendedName>
        <fullName evidence="3">PTS system lactose-specific EIICB component</fullName>
        <ecNumber evidence="2">2.7.1.207</ecNumber>
    </recommendedName>
    <alternativeName>
        <fullName evidence="14">EIICB-Lac</fullName>
    </alternativeName>
</protein>
<organism evidence="21 22">
    <name type="scientific">Ligilactobacillus ruminis</name>
    <dbReference type="NCBI Taxonomy" id="1623"/>
    <lineage>
        <taxon>Bacteria</taxon>
        <taxon>Bacillati</taxon>
        <taxon>Bacillota</taxon>
        <taxon>Bacilli</taxon>
        <taxon>Lactobacillales</taxon>
        <taxon>Lactobacillaceae</taxon>
        <taxon>Ligilactobacillus</taxon>
    </lineage>
</organism>
<dbReference type="NCBIfam" id="TIGR00853">
    <property type="entry name" value="pts-lac"/>
    <property type="match status" value="1"/>
</dbReference>
<comment type="caution">
    <text evidence="21">The sequence shown here is derived from an EMBL/GenBank/DDBJ whole genome shotgun (WGS) entry which is preliminary data.</text>
</comment>
<evidence type="ECO:0000256" key="11">
    <source>
        <dbReference type="ARBA" id="ARBA00022777"/>
    </source>
</evidence>
<feature type="modified residue" description="Phosphocysteine; by EIIA" evidence="16">
    <location>
        <position position="468"/>
    </location>
</feature>
<keyword evidence="9" id="KW-0598">Phosphotransferase system</keyword>
<dbReference type="CDD" id="cd05565">
    <property type="entry name" value="PTS_IIB_lactose"/>
    <property type="match status" value="1"/>
</dbReference>
<sequence length="563" mass="61253">MHSFEAKIEKMKPAFEKIASNPYVSAIRDGFIAAMPIILFSSIFTLIAYVPNAWGFYWSKTIENALMLPYNYSMGLLALFVTATTAKNLTDYKNLNLPKVNQINPISVIMAAEISFFIVAVKTANGGVDLSFMGTKGLIAAYVVGLIVPNIYYFCVKNNVTINMPDQVPQNISQTFKDVFPMAFSVALFWVIELVLNGLFKANLSECVINLLSPLFSASDSYLGLSLIAGAMAFFWFVGVQGPSIVAPAVAAIESTNVDANQALLHAGKHAYHVLAINTQDYVMNMGGTGSTFVLAFIFLLLAKSKQNKAVGKASFIPVTFSVNEPILFGAPIIMNPVFFVPFVLTPIVNICMFKFFVTTLGMNSMVATMPWTIPAPIGIIVATGFAPLSFLYVALALILDVLIWLPFFRAYDDGILKEEQAKETEELAAVGEASVQEATTSASETTEETTVSANDTITQDTNVLVICAGGGTSGILAKALNKTAEERNLPLHAAARAYGQHNDIINDMDLVILAPQMDSMRGNLQKICDHNDIKLLTTTGKQYIELTRDADKAIRFVAENTH</sequence>
<gene>
    <name evidence="21" type="ORF">DXD09_10130</name>
</gene>
<name>A0A8B2Z5I0_9LACO</name>
<feature type="transmembrane region" description="Helical" evidence="18">
    <location>
        <begin position="179"/>
        <end position="200"/>
    </location>
</feature>
<evidence type="ECO:0000313" key="22">
    <source>
        <dbReference type="Proteomes" id="UP000260790"/>
    </source>
</evidence>
<proteinExistence type="predicted"/>
<feature type="transmembrane region" description="Helical" evidence="18">
    <location>
        <begin position="378"/>
        <end position="408"/>
    </location>
</feature>
<feature type="transmembrane region" description="Helical" evidence="18">
    <location>
        <begin position="221"/>
        <end position="238"/>
    </location>
</feature>
<keyword evidence="12 18" id="KW-1133">Transmembrane helix</keyword>
<dbReference type="PANTHER" id="PTHR33989">
    <property type="match status" value="1"/>
</dbReference>
<feature type="transmembrane region" description="Helical" evidence="18">
    <location>
        <begin position="31"/>
        <end position="54"/>
    </location>
</feature>
<feature type="transmembrane region" description="Helical" evidence="18">
    <location>
        <begin position="338"/>
        <end position="358"/>
    </location>
</feature>
<evidence type="ECO:0000256" key="13">
    <source>
        <dbReference type="ARBA" id="ARBA00023136"/>
    </source>
</evidence>
<evidence type="ECO:0000256" key="8">
    <source>
        <dbReference type="ARBA" id="ARBA00022679"/>
    </source>
</evidence>
<evidence type="ECO:0000256" key="6">
    <source>
        <dbReference type="ARBA" id="ARBA00022553"/>
    </source>
</evidence>
<evidence type="ECO:0000259" key="20">
    <source>
        <dbReference type="PROSITE" id="PS51105"/>
    </source>
</evidence>
<dbReference type="EMBL" id="QSQR01000012">
    <property type="protein sequence ID" value="RGK44413.1"/>
    <property type="molecule type" value="Genomic_DNA"/>
</dbReference>
<evidence type="ECO:0000313" key="21">
    <source>
        <dbReference type="EMBL" id="RGK44413.1"/>
    </source>
</evidence>
<evidence type="ECO:0000256" key="1">
    <source>
        <dbReference type="ARBA" id="ARBA00004651"/>
    </source>
</evidence>
<reference evidence="21 22" key="1">
    <citation type="submission" date="2018-08" db="EMBL/GenBank/DDBJ databases">
        <title>A genome reference for cultivated species of the human gut microbiota.</title>
        <authorList>
            <person name="Zou Y."/>
            <person name="Xue W."/>
            <person name="Luo G."/>
        </authorList>
    </citation>
    <scope>NUCLEOTIDE SEQUENCE [LARGE SCALE GENOMIC DNA]</scope>
    <source>
        <strain evidence="21 22">TF10-9AT</strain>
    </source>
</reference>
<evidence type="ECO:0000256" key="14">
    <source>
        <dbReference type="ARBA" id="ARBA00029639"/>
    </source>
</evidence>
<dbReference type="Pfam" id="PF02302">
    <property type="entry name" value="PTS_IIB"/>
    <property type="match status" value="1"/>
</dbReference>
<dbReference type="GO" id="GO:0022869">
    <property type="term" value="F:protein-N(PI)-phosphohistidine-lactose phosphotransferase system transporter activity"/>
    <property type="evidence" value="ECO:0007669"/>
    <property type="project" value="InterPro"/>
</dbReference>
<dbReference type="Gene3D" id="3.40.50.2300">
    <property type="match status" value="1"/>
</dbReference>
<dbReference type="RefSeq" id="WP_117644072.1">
    <property type="nucleotide sequence ID" value="NZ_QSQR01000012.1"/>
</dbReference>
<dbReference type="NCBIfam" id="TIGR00394">
    <property type="entry name" value="lac_pts_IIC"/>
    <property type="match status" value="1"/>
</dbReference>
<dbReference type="GO" id="GO:0016301">
    <property type="term" value="F:kinase activity"/>
    <property type="evidence" value="ECO:0007669"/>
    <property type="project" value="UniProtKB-KW"/>
</dbReference>
<dbReference type="InterPro" id="IPR041713">
    <property type="entry name" value="PTS_IIB"/>
</dbReference>
<evidence type="ECO:0000256" key="17">
    <source>
        <dbReference type="SAM" id="MobiDB-lite"/>
    </source>
</evidence>
<comment type="subcellular location">
    <subcellularLocation>
        <location evidence="1">Cell membrane</location>
        <topology evidence="1">Multi-pass membrane protein</topology>
    </subcellularLocation>
</comment>
<dbReference type="InterPro" id="IPR004801">
    <property type="entry name" value="LacE"/>
</dbReference>
<dbReference type="EC" id="2.7.1.207" evidence="2"/>
<dbReference type="InterPro" id="IPR036095">
    <property type="entry name" value="PTS_EIIB-like_sf"/>
</dbReference>
<dbReference type="InterPro" id="IPR013012">
    <property type="entry name" value="PTS_EIIB_3"/>
</dbReference>
<dbReference type="AlphaFoldDB" id="A0A8B2Z5I0"/>
<dbReference type="Proteomes" id="UP000260790">
    <property type="component" value="Unassembled WGS sequence"/>
</dbReference>
<feature type="transmembrane region" description="Helical" evidence="18">
    <location>
        <begin position="66"/>
        <end position="86"/>
    </location>
</feature>
<dbReference type="PROSITE" id="PS51105">
    <property type="entry name" value="PTS_EIIC_TYPE_3"/>
    <property type="match status" value="1"/>
</dbReference>
<dbReference type="GO" id="GO:0009401">
    <property type="term" value="P:phosphoenolpyruvate-dependent sugar phosphotransferase system"/>
    <property type="evidence" value="ECO:0007669"/>
    <property type="project" value="UniProtKB-KW"/>
</dbReference>
<evidence type="ECO:0000256" key="10">
    <source>
        <dbReference type="ARBA" id="ARBA00022692"/>
    </source>
</evidence>
<dbReference type="InterPro" id="IPR004501">
    <property type="entry name" value="PTS_EIIC_3"/>
</dbReference>
<feature type="domain" description="PTS EIIC type-3" evidence="20">
    <location>
        <begin position="7"/>
        <end position="408"/>
    </location>
</feature>
<dbReference type="NCBIfam" id="TIGR00410">
    <property type="entry name" value="lacE"/>
    <property type="match status" value="1"/>
</dbReference>
<keyword evidence="7" id="KW-0762">Sugar transport</keyword>
<evidence type="ECO:0000256" key="4">
    <source>
        <dbReference type="ARBA" id="ARBA00022448"/>
    </source>
</evidence>
<feature type="transmembrane region" description="Helical" evidence="18">
    <location>
        <begin position="137"/>
        <end position="154"/>
    </location>
</feature>
<evidence type="ECO:0000256" key="15">
    <source>
        <dbReference type="ARBA" id="ARBA00048444"/>
    </source>
</evidence>
<comment type="catalytic activity">
    <reaction evidence="15">
        <text>lactose(out) + N(pros)-phospho-L-histidyl-[protein] = lactose 6-phosphate(in) + L-histidyl-[protein]</text>
        <dbReference type="Rhea" id="RHEA:42400"/>
        <dbReference type="Rhea" id="RHEA-COMP:9745"/>
        <dbReference type="Rhea" id="RHEA-COMP:9746"/>
        <dbReference type="ChEBI" id="CHEBI:17716"/>
        <dbReference type="ChEBI" id="CHEBI:29979"/>
        <dbReference type="ChEBI" id="CHEBI:64837"/>
        <dbReference type="ChEBI" id="CHEBI:79080"/>
        <dbReference type="EC" id="2.7.1.207"/>
    </reaction>
</comment>
<evidence type="ECO:0000256" key="12">
    <source>
        <dbReference type="ARBA" id="ARBA00022989"/>
    </source>
</evidence>
<evidence type="ECO:0000256" key="16">
    <source>
        <dbReference type="PROSITE-ProRule" id="PRU00423"/>
    </source>
</evidence>
<evidence type="ECO:0000259" key="19">
    <source>
        <dbReference type="PROSITE" id="PS51100"/>
    </source>
</evidence>
<keyword evidence="5" id="KW-1003">Cell membrane</keyword>
<dbReference type="PROSITE" id="PS51100">
    <property type="entry name" value="PTS_EIIB_TYPE_3"/>
    <property type="match status" value="1"/>
</dbReference>
<feature type="transmembrane region" description="Helical" evidence="18">
    <location>
        <begin position="282"/>
        <end position="303"/>
    </location>
</feature>
<evidence type="ECO:0000256" key="5">
    <source>
        <dbReference type="ARBA" id="ARBA00022475"/>
    </source>
</evidence>
<dbReference type="SUPFAM" id="SSF52794">
    <property type="entry name" value="PTS system IIB component-like"/>
    <property type="match status" value="1"/>
</dbReference>
<evidence type="ECO:0000256" key="9">
    <source>
        <dbReference type="ARBA" id="ARBA00022683"/>
    </source>
</evidence>
<keyword evidence="13 18" id="KW-0472">Membrane</keyword>
<dbReference type="Pfam" id="PF02378">
    <property type="entry name" value="PTS_EIIC"/>
    <property type="match status" value="1"/>
</dbReference>
<dbReference type="InterPro" id="IPR003501">
    <property type="entry name" value="PTS_EIIB_2/3"/>
</dbReference>
<keyword evidence="8" id="KW-0808">Transferase</keyword>
<keyword evidence="6" id="KW-0597">Phosphoprotein</keyword>
<dbReference type="PANTHER" id="PTHR33989:SF8">
    <property type="entry name" value="PERMEASE IIC COMPONENT"/>
    <property type="match status" value="1"/>
</dbReference>
<evidence type="ECO:0000256" key="18">
    <source>
        <dbReference type="SAM" id="Phobius"/>
    </source>
</evidence>
<dbReference type="InterPro" id="IPR003352">
    <property type="entry name" value="PTS_EIIC"/>
</dbReference>